<protein>
    <recommendedName>
        <fullName evidence="2 4">Cell shape-determining protein MreC</fullName>
    </recommendedName>
    <alternativeName>
        <fullName evidence="4">Cell shape protein MreC</fullName>
    </alternativeName>
</protein>
<dbReference type="GO" id="GO:0008360">
    <property type="term" value="P:regulation of cell shape"/>
    <property type="evidence" value="ECO:0007669"/>
    <property type="project" value="UniProtKB-KW"/>
</dbReference>
<name>A0A451D815_9GAMM</name>
<dbReference type="AlphaFoldDB" id="A0A451D815"/>
<accession>A0A451D815</accession>
<evidence type="ECO:0000313" key="8">
    <source>
        <dbReference type="Proteomes" id="UP000294441"/>
    </source>
</evidence>
<dbReference type="Proteomes" id="UP000294441">
    <property type="component" value="Chromosome 1"/>
</dbReference>
<sequence length="324" mass="36595">MKPMFGKTSSLLLHLLIAITLSAMMMIADNRFHTFSSIRAYMNTVISSFYLLIKVPRQMLDYLSQIATSHHTLNLKNKALQNQLMCKNSELLILNHMKKENAHLRALLGSPLREDEHKMITQVISSSANPYMHQVMIDKGSIDNVYEGQPVISDQGVVGQVISVSKHTSQVLLICDASHALPIQVLRNDMRAIASGNGCSKELQLEYYPDHTDMRCGDMLVTSGLGGRFPEGYPVAIVSSIKEDNHRGYSIIQARPIADLQHLRYLLLLWVGNRYTTQPPMPDEVRHIAEERQKKKMTMSLLSKTQNTTEKQSNNKSLQSSQNY</sequence>
<dbReference type="InterPro" id="IPR007221">
    <property type="entry name" value="MreC"/>
</dbReference>
<feature type="compositionally biased region" description="Low complexity" evidence="5">
    <location>
        <begin position="311"/>
        <end position="324"/>
    </location>
</feature>
<dbReference type="OrthoDB" id="9808025at2"/>
<dbReference type="InterPro" id="IPR055342">
    <property type="entry name" value="MreC_beta-barrel_core"/>
</dbReference>
<comment type="similarity">
    <text evidence="1 4">Belongs to the MreC family.</text>
</comment>
<evidence type="ECO:0000259" key="6">
    <source>
        <dbReference type="Pfam" id="PF04085"/>
    </source>
</evidence>
<organism evidence="7 8">
    <name type="scientific">Candidatus Erwinia haradaeae</name>
    <dbReference type="NCBI Taxonomy" id="1922217"/>
    <lineage>
        <taxon>Bacteria</taxon>
        <taxon>Pseudomonadati</taxon>
        <taxon>Pseudomonadota</taxon>
        <taxon>Gammaproteobacteria</taxon>
        <taxon>Enterobacterales</taxon>
        <taxon>Erwiniaceae</taxon>
        <taxon>Erwinia</taxon>
    </lineage>
</organism>
<proteinExistence type="inferred from homology"/>
<dbReference type="FunFam" id="2.40.10.340:FF:000001">
    <property type="entry name" value="Cell shape-determining protein MreC"/>
    <property type="match status" value="1"/>
</dbReference>
<evidence type="ECO:0000256" key="1">
    <source>
        <dbReference type="ARBA" id="ARBA00009369"/>
    </source>
</evidence>
<dbReference type="PIRSF" id="PIRSF038471">
    <property type="entry name" value="MreC"/>
    <property type="match status" value="1"/>
</dbReference>
<evidence type="ECO:0000256" key="2">
    <source>
        <dbReference type="ARBA" id="ARBA00013855"/>
    </source>
</evidence>
<dbReference type="Pfam" id="PF04085">
    <property type="entry name" value="MreC"/>
    <property type="match status" value="1"/>
</dbReference>
<evidence type="ECO:0000256" key="5">
    <source>
        <dbReference type="SAM" id="MobiDB-lite"/>
    </source>
</evidence>
<dbReference type="InterPro" id="IPR042177">
    <property type="entry name" value="Cell/Rod_1"/>
</dbReference>
<dbReference type="InterPro" id="IPR042175">
    <property type="entry name" value="Cell/Rod_MreC_2"/>
</dbReference>
<dbReference type="GO" id="GO:0005886">
    <property type="term" value="C:plasma membrane"/>
    <property type="evidence" value="ECO:0007669"/>
    <property type="project" value="TreeGrafter"/>
</dbReference>
<evidence type="ECO:0000256" key="4">
    <source>
        <dbReference type="PIRNR" id="PIRNR038471"/>
    </source>
</evidence>
<keyword evidence="3 4" id="KW-0133">Cell shape</keyword>
<feature type="domain" description="Rod shape-determining protein MreC beta-barrel core" evidence="6">
    <location>
        <begin position="123"/>
        <end position="270"/>
    </location>
</feature>
<feature type="compositionally biased region" description="Polar residues" evidence="5">
    <location>
        <begin position="301"/>
        <end position="310"/>
    </location>
</feature>
<dbReference type="GeneID" id="66304595"/>
<reference evidence="7 8" key="1">
    <citation type="submission" date="2019-02" db="EMBL/GenBank/DDBJ databases">
        <authorList>
            <person name="Manzano-Marin A."/>
            <person name="Manzano-Marin A."/>
        </authorList>
    </citation>
    <scope>NUCLEOTIDE SEQUENCE [LARGE SCALE GENOMIC DNA]</scope>
    <source>
        <strain evidence="7 8">ErCicurvipes</strain>
    </source>
</reference>
<dbReference type="EMBL" id="LR217713">
    <property type="protein sequence ID" value="VFP81989.1"/>
    <property type="molecule type" value="Genomic_DNA"/>
</dbReference>
<dbReference type="RefSeq" id="WP_157992607.1">
    <property type="nucleotide sequence ID" value="NZ_LR217713.1"/>
</dbReference>
<dbReference type="Gene3D" id="2.40.10.350">
    <property type="entry name" value="Rod shape-determining protein MreC, domain 2"/>
    <property type="match status" value="1"/>
</dbReference>
<evidence type="ECO:0000256" key="3">
    <source>
        <dbReference type="ARBA" id="ARBA00022960"/>
    </source>
</evidence>
<dbReference type="Gene3D" id="2.40.10.340">
    <property type="entry name" value="Rod shape-determining protein MreC, domain 1"/>
    <property type="match status" value="1"/>
</dbReference>
<gene>
    <name evidence="7" type="primary">mreC</name>
    <name evidence="7" type="ORF">ERCICURV3402_317</name>
</gene>
<dbReference type="NCBIfam" id="TIGR00219">
    <property type="entry name" value="mreC"/>
    <property type="match status" value="1"/>
</dbReference>
<dbReference type="PANTHER" id="PTHR34138">
    <property type="entry name" value="CELL SHAPE-DETERMINING PROTEIN MREC"/>
    <property type="match status" value="1"/>
</dbReference>
<evidence type="ECO:0000313" key="7">
    <source>
        <dbReference type="EMBL" id="VFP81989.1"/>
    </source>
</evidence>
<comment type="function">
    <text evidence="4">Involved in formation and maintenance of cell shape.</text>
</comment>
<dbReference type="PANTHER" id="PTHR34138:SF1">
    <property type="entry name" value="CELL SHAPE-DETERMINING PROTEIN MREC"/>
    <property type="match status" value="1"/>
</dbReference>
<feature type="region of interest" description="Disordered" evidence="5">
    <location>
        <begin position="301"/>
        <end position="324"/>
    </location>
</feature>